<keyword evidence="3" id="KW-1185">Reference proteome</keyword>
<evidence type="ECO:0000256" key="1">
    <source>
        <dbReference type="SAM" id="Phobius"/>
    </source>
</evidence>
<feature type="transmembrane region" description="Helical" evidence="1">
    <location>
        <begin position="62"/>
        <end position="86"/>
    </location>
</feature>
<keyword evidence="1" id="KW-0472">Membrane</keyword>
<protein>
    <submittedName>
        <fullName evidence="2">Inhibitor of the pro-sigma K processing machinery</fullName>
    </submittedName>
</protein>
<evidence type="ECO:0000313" key="3">
    <source>
        <dbReference type="Proteomes" id="UP000295632"/>
    </source>
</evidence>
<proteinExistence type="predicted"/>
<gene>
    <name evidence="2" type="ORF">EV213_1102</name>
</gene>
<dbReference type="EMBL" id="SNYJ01000010">
    <property type="protein sequence ID" value="TDQ38265.1"/>
    <property type="molecule type" value="Genomic_DNA"/>
</dbReference>
<name>A0A4R6U1P8_9BACI</name>
<keyword evidence="1" id="KW-0812">Transmembrane</keyword>
<feature type="transmembrane region" description="Helical" evidence="1">
    <location>
        <begin position="6"/>
        <end position="30"/>
    </location>
</feature>
<keyword evidence="1" id="KW-1133">Transmembrane helix</keyword>
<reference evidence="2 3" key="1">
    <citation type="submission" date="2019-03" db="EMBL/GenBank/DDBJ databases">
        <title>Genomic Encyclopedia of Type Strains, Phase IV (KMG-IV): sequencing the most valuable type-strain genomes for metagenomic binning, comparative biology and taxonomic classification.</title>
        <authorList>
            <person name="Goeker M."/>
        </authorList>
    </citation>
    <scope>NUCLEOTIDE SEQUENCE [LARGE SCALE GENOMIC DNA]</scope>
    <source>
        <strain evidence="2 3">DSM 28697</strain>
    </source>
</reference>
<dbReference type="InterPro" id="IPR010001">
    <property type="entry name" value="BofA"/>
</dbReference>
<organism evidence="2 3">
    <name type="scientific">Aureibacillus halotolerans</name>
    <dbReference type="NCBI Taxonomy" id="1508390"/>
    <lineage>
        <taxon>Bacteria</taxon>
        <taxon>Bacillati</taxon>
        <taxon>Bacillota</taxon>
        <taxon>Bacilli</taxon>
        <taxon>Bacillales</taxon>
        <taxon>Bacillaceae</taxon>
        <taxon>Aureibacillus</taxon>
    </lineage>
</organism>
<dbReference type="AlphaFoldDB" id="A0A4R6U1P8"/>
<feature type="transmembrane region" description="Helical" evidence="1">
    <location>
        <begin position="37"/>
        <end position="56"/>
    </location>
</feature>
<evidence type="ECO:0000313" key="2">
    <source>
        <dbReference type="EMBL" id="TDQ38265.1"/>
    </source>
</evidence>
<dbReference type="RefSeq" id="WP_133580849.1">
    <property type="nucleotide sequence ID" value="NZ_SNYJ01000010.1"/>
</dbReference>
<dbReference type="Proteomes" id="UP000295632">
    <property type="component" value="Unassembled WGS sequence"/>
</dbReference>
<dbReference type="Pfam" id="PF07441">
    <property type="entry name" value="BofA"/>
    <property type="match status" value="1"/>
</dbReference>
<accession>A0A4R6U1P8</accession>
<comment type="caution">
    <text evidence="2">The sequence shown here is derived from an EMBL/GenBank/DDBJ whole genome shotgun (WGS) entry which is preliminary data.</text>
</comment>
<dbReference type="NCBIfam" id="TIGR02862">
    <property type="entry name" value="spore_BofA"/>
    <property type="match status" value="1"/>
</dbReference>
<dbReference type="OrthoDB" id="2692225at2"/>
<sequence length="87" mass="9293">MDPIWFLVLVPIVIVFLFWQRGAALVIGFAGKSIVKVLIGALFLFFLNTFFGHLGINVPINLATAALSGFLGLPGVAALAAVSYFLI</sequence>